<keyword evidence="3 11" id="KW-0378">Hydrolase</keyword>
<dbReference type="Gene3D" id="3.60.60.10">
    <property type="entry name" value="Penicillin V Acylase, Chain A"/>
    <property type="match status" value="1"/>
</dbReference>
<keyword evidence="4" id="KW-0443">Lipid metabolism</keyword>
<dbReference type="GeneID" id="69515558"/>
<evidence type="ECO:0000256" key="5">
    <source>
        <dbReference type="ARBA" id="ARBA00044769"/>
    </source>
</evidence>
<dbReference type="NCBIfam" id="NF038245">
    <property type="entry name" value="bile_salt_hydro"/>
    <property type="match status" value="1"/>
</dbReference>
<sequence length="324" mass="36853">MCTAATYKTKDFYFGRTLDYEISYGDQVVITPRNYVFDLREGGQLKNHYAMIGMACVMENYPLYYDAVNEKGLGIAGLNFVGNASYKKPVEGKDNITQFELIPWILGKCATVKEARQLLKNMNLIDTPFLPDLPVAQLHWIIADKEECITLESLEEGMKIYDNPVGVLTNNPPFNYQMFNLNNYMQLAVENRSNTFSENLELNQYSRGMGGMGLPGDLSSQSRFVRVAFVKMNSLSGDSEEESVSQFFHILGSVDQQRGCCKLGEDKYEITLYTSCCNTDKGIYYYNTYDNHQISAVDMHKADLEGEKLYTYAPIKGEQIRMQN</sequence>
<dbReference type="RefSeq" id="WP_148461158.1">
    <property type="nucleotide sequence ID" value="NZ_JAAINN010000019.1"/>
</dbReference>
<protein>
    <recommendedName>
        <fullName evidence="5">choloylglycine hydrolase</fullName>
        <ecNumber evidence="5">3.5.1.24</ecNumber>
    </recommendedName>
    <alternativeName>
        <fullName evidence="6">Bile salt hydrolase</fullName>
    </alternativeName>
    <alternativeName>
        <fullName evidence="7">Choloylglycine hydrolase</fullName>
    </alternativeName>
</protein>
<dbReference type="InterPro" id="IPR047711">
    <property type="entry name" value="CBAH"/>
</dbReference>
<evidence type="ECO:0000313" key="11">
    <source>
        <dbReference type="EMBL" id="NSG86649.1"/>
    </source>
</evidence>
<evidence type="ECO:0000256" key="8">
    <source>
        <dbReference type="ARBA" id="ARBA00047285"/>
    </source>
</evidence>
<proteinExistence type="inferred from homology"/>
<organism evidence="11 12">
    <name type="scientific">Blautia faecis</name>
    <dbReference type="NCBI Taxonomy" id="871665"/>
    <lineage>
        <taxon>Bacteria</taxon>
        <taxon>Bacillati</taxon>
        <taxon>Bacillota</taxon>
        <taxon>Clostridia</taxon>
        <taxon>Lachnospirales</taxon>
        <taxon>Lachnospiraceae</taxon>
        <taxon>Blautia</taxon>
    </lineage>
</organism>
<dbReference type="PANTHER" id="PTHR35527:SF2">
    <property type="entry name" value="HYDROLASE"/>
    <property type="match status" value="1"/>
</dbReference>
<keyword evidence="12" id="KW-1185">Reference proteome</keyword>
<dbReference type="EC" id="3.5.1.24" evidence="5"/>
<comment type="pathway">
    <text evidence="1">Lipid metabolism; bile acid biosynthesis.</text>
</comment>
<evidence type="ECO:0000256" key="6">
    <source>
        <dbReference type="ARBA" id="ARBA00044804"/>
    </source>
</evidence>
<dbReference type="InterPro" id="IPR052193">
    <property type="entry name" value="Peptidase_C59"/>
</dbReference>
<gene>
    <name evidence="11" type="ORF">G5B17_14810</name>
</gene>
<dbReference type="InterPro" id="IPR029055">
    <property type="entry name" value="Ntn_hydrolases_N"/>
</dbReference>
<evidence type="ECO:0000256" key="4">
    <source>
        <dbReference type="ARBA" id="ARBA00023098"/>
    </source>
</evidence>
<evidence type="ECO:0000256" key="3">
    <source>
        <dbReference type="ARBA" id="ARBA00022801"/>
    </source>
</evidence>
<feature type="domain" description="Choloylglycine hydrolase/NAAA C-terminal" evidence="10">
    <location>
        <begin position="2"/>
        <end position="312"/>
    </location>
</feature>
<dbReference type="SUPFAM" id="SSF56235">
    <property type="entry name" value="N-terminal nucleophile aminohydrolases (Ntn hydrolases)"/>
    <property type="match status" value="1"/>
</dbReference>
<comment type="similarity">
    <text evidence="2">Belongs to the peptidase C59 family.</text>
</comment>
<reference evidence="11 12" key="1">
    <citation type="journal article" date="2020" name="Cell Host Microbe">
        <title>Functional and Genomic Variation between Human-Derived Isolates of Lachnospiraceae Reveals Inter- and Intra-Species Diversity.</title>
        <authorList>
            <person name="Sorbara M.T."/>
            <person name="Littmann E.R."/>
            <person name="Fontana E."/>
            <person name="Moody T.U."/>
            <person name="Kohout C.E."/>
            <person name="Gjonbalaj M."/>
            <person name="Eaton V."/>
            <person name="Seok R."/>
            <person name="Leiner I.M."/>
            <person name="Pamer E.G."/>
        </authorList>
    </citation>
    <scope>NUCLEOTIDE SEQUENCE [LARGE SCALE GENOMIC DNA]</scope>
    <source>
        <strain evidence="11 12">MSK.17.74</strain>
    </source>
</reference>
<evidence type="ECO:0000256" key="1">
    <source>
        <dbReference type="ARBA" id="ARBA00004860"/>
    </source>
</evidence>
<evidence type="ECO:0000259" key="10">
    <source>
        <dbReference type="Pfam" id="PF02275"/>
    </source>
</evidence>
<accession>A0ABX2HBA0</accession>
<dbReference type="PANTHER" id="PTHR35527">
    <property type="entry name" value="CHOLOYLGLYCINE HYDROLASE"/>
    <property type="match status" value="1"/>
</dbReference>
<evidence type="ECO:0000256" key="9">
    <source>
        <dbReference type="ARBA" id="ARBA00048897"/>
    </source>
</evidence>
<dbReference type="GO" id="GO:0016787">
    <property type="term" value="F:hydrolase activity"/>
    <property type="evidence" value="ECO:0007669"/>
    <property type="project" value="UniProtKB-KW"/>
</dbReference>
<comment type="caution">
    <text evidence="11">The sequence shown here is derived from an EMBL/GenBank/DDBJ whole genome shotgun (WGS) entry which is preliminary data.</text>
</comment>
<evidence type="ECO:0000256" key="7">
    <source>
        <dbReference type="ARBA" id="ARBA00044806"/>
    </source>
</evidence>
<dbReference type="CDD" id="cd00542">
    <property type="entry name" value="Ntn_PVA"/>
    <property type="match status" value="1"/>
</dbReference>
<name>A0ABX2HBA0_9FIRM</name>
<dbReference type="EMBL" id="JAAITS010000046">
    <property type="protein sequence ID" value="NSG86649.1"/>
    <property type="molecule type" value="Genomic_DNA"/>
</dbReference>
<comment type="catalytic activity">
    <reaction evidence="8">
        <text>cholate + taurine = taurocholate + H2O</text>
        <dbReference type="Rhea" id="RHEA:47108"/>
        <dbReference type="ChEBI" id="CHEBI:15377"/>
        <dbReference type="ChEBI" id="CHEBI:29747"/>
        <dbReference type="ChEBI" id="CHEBI:36257"/>
        <dbReference type="ChEBI" id="CHEBI:507393"/>
    </reaction>
    <physiologicalReaction direction="right-to-left" evidence="8">
        <dbReference type="Rhea" id="RHEA:47110"/>
    </physiologicalReaction>
</comment>
<dbReference type="InterPro" id="IPR029132">
    <property type="entry name" value="CBAH/NAAA_C"/>
</dbReference>
<evidence type="ECO:0000256" key="2">
    <source>
        <dbReference type="ARBA" id="ARBA00006625"/>
    </source>
</evidence>
<comment type="catalytic activity">
    <reaction evidence="9">
        <text>taurodeoxycholate + H2O = deoxycholate + taurine</text>
        <dbReference type="Rhea" id="RHEA:47556"/>
        <dbReference type="ChEBI" id="CHEBI:15377"/>
        <dbReference type="ChEBI" id="CHEBI:23614"/>
        <dbReference type="ChEBI" id="CHEBI:36261"/>
        <dbReference type="ChEBI" id="CHEBI:507393"/>
    </reaction>
    <physiologicalReaction direction="left-to-right" evidence="9">
        <dbReference type="Rhea" id="RHEA:47557"/>
    </physiologicalReaction>
</comment>
<dbReference type="Pfam" id="PF02275">
    <property type="entry name" value="CBAH"/>
    <property type="match status" value="1"/>
</dbReference>
<evidence type="ECO:0000313" key="12">
    <source>
        <dbReference type="Proteomes" id="UP001644719"/>
    </source>
</evidence>
<dbReference type="Proteomes" id="UP001644719">
    <property type="component" value="Unassembled WGS sequence"/>
</dbReference>